<evidence type="ECO:0000256" key="1">
    <source>
        <dbReference type="SAM" id="MobiDB-lite"/>
    </source>
</evidence>
<feature type="region of interest" description="Disordered" evidence="1">
    <location>
        <begin position="17"/>
        <end position="61"/>
    </location>
</feature>
<evidence type="ECO:0000313" key="3">
    <source>
        <dbReference type="Proteomes" id="UP000255163"/>
    </source>
</evidence>
<evidence type="ECO:0000313" key="2">
    <source>
        <dbReference type="EMBL" id="STD22007.1"/>
    </source>
</evidence>
<sequence>MTVVPCRNCRRNTVRKSDRFSVPADGKSPSEPARCRAGRGPAAARDTSPALRAPARDPTGCQTTGFLPVPQCLRRWRVRRSARQAWIPPQTGGIRSLADGTSSICPSVNSVTKQTEGSKRSQPSGGVIGAKVATLAKAADSSKNPTGRILTAPTRRAKRASGSCKVMIRTEASIKRGPRSFSLPPERWISTGSAR</sequence>
<dbReference type="AlphaFoldDB" id="A0A376FAQ2"/>
<accession>A0A376FAQ2</accession>
<protein>
    <submittedName>
        <fullName evidence="2">Uncharacterized protein</fullName>
    </submittedName>
</protein>
<reference evidence="2 3" key="1">
    <citation type="submission" date="2018-06" db="EMBL/GenBank/DDBJ databases">
        <authorList>
            <consortium name="Pathogen Informatics"/>
            <person name="Doyle S."/>
        </authorList>
    </citation>
    <scope>NUCLEOTIDE SEQUENCE [LARGE SCALE GENOMIC DNA]</scope>
    <source>
        <strain evidence="2 3">NCTC12123</strain>
    </source>
</reference>
<gene>
    <name evidence="2" type="ORF">NCTC12123_03057</name>
</gene>
<proteinExistence type="predicted"/>
<name>A0A376FAQ2_ENTAS</name>
<dbReference type="Proteomes" id="UP000255163">
    <property type="component" value="Unassembled WGS sequence"/>
</dbReference>
<organism evidence="2 3">
    <name type="scientific">Enterobacter asburiae</name>
    <dbReference type="NCBI Taxonomy" id="61645"/>
    <lineage>
        <taxon>Bacteria</taxon>
        <taxon>Pseudomonadati</taxon>
        <taxon>Pseudomonadota</taxon>
        <taxon>Gammaproteobacteria</taxon>
        <taxon>Enterobacterales</taxon>
        <taxon>Enterobacteriaceae</taxon>
        <taxon>Enterobacter</taxon>
        <taxon>Enterobacter cloacae complex</taxon>
    </lineage>
</organism>
<feature type="region of interest" description="Disordered" evidence="1">
    <location>
        <begin position="176"/>
        <end position="195"/>
    </location>
</feature>
<feature type="region of interest" description="Disordered" evidence="1">
    <location>
        <begin position="137"/>
        <end position="163"/>
    </location>
</feature>
<dbReference type="EMBL" id="UFYI01000007">
    <property type="protein sequence ID" value="STD22007.1"/>
    <property type="molecule type" value="Genomic_DNA"/>
</dbReference>